<dbReference type="PANTHER" id="PTHR12247:SF64">
    <property type="entry name" value="LETHAL(3)MALIGNANT BRAIN TUMOR-LIKE PROTEIN 2"/>
    <property type="match status" value="1"/>
</dbReference>
<dbReference type="Pfam" id="PF02820">
    <property type="entry name" value="MBT"/>
    <property type="match status" value="2"/>
</dbReference>
<dbReference type="PROSITE" id="PS51079">
    <property type="entry name" value="MBT"/>
    <property type="match status" value="1"/>
</dbReference>
<name>A0A4W5QX30_9TELE</name>
<dbReference type="GO" id="GO:0045892">
    <property type="term" value="P:negative regulation of DNA-templated transcription"/>
    <property type="evidence" value="ECO:0007669"/>
    <property type="project" value="TreeGrafter"/>
</dbReference>
<dbReference type="AlphaFoldDB" id="A0A4W5QX30"/>
<keyword evidence="5" id="KW-1185">Reference proteome</keyword>
<reference evidence="5" key="1">
    <citation type="submission" date="2018-06" db="EMBL/GenBank/DDBJ databases">
        <title>Genome assembly of Danube salmon.</title>
        <authorList>
            <person name="Macqueen D.J."/>
            <person name="Gundappa M.K."/>
        </authorList>
    </citation>
    <scope>NUCLEOTIDE SEQUENCE [LARGE SCALE GENOMIC DNA]</scope>
</reference>
<evidence type="ECO:0000313" key="5">
    <source>
        <dbReference type="Proteomes" id="UP000314982"/>
    </source>
</evidence>
<dbReference type="InterPro" id="IPR050548">
    <property type="entry name" value="PcG_chromatin_remod_factors"/>
</dbReference>
<reference evidence="4" key="3">
    <citation type="submission" date="2025-09" db="UniProtKB">
        <authorList>
            <consortium name="Ensembl"/>
        </authorList>
    </citation>
    <scope>IDENTIFICATION</scope>
</reference>
<evidence type="ECO:0000256" key="2">
    <source>
        <dbReference type="PROSITE-ProRule" id="PRU00459"/>
    </source>
</evidence>
<dbReference type="Gene3D" id="2.30.30.140">
    <property type="match status" value="2"/>
</dbReference>
<evidence type="ECO:0000313" key="4">
    <source>
        <dbReference type="Ensembl" id="ENSHHUP00000080867.1"/>
    </source>
</evidence>
<reference evidence="4" key="2">
    <citation type="submission" date="2025-08" db="UniProtKB">
        <authorList>
            <consortium name="Ensembl"/>
        </authorList>
    </citation>
    <scope>IDENTIFICATION</scope>
</reference>
<feature type="compositionally biased region" description="Polar residues" evidence="3">
    <location>
        <begin position="170"/>
        <end position="185"/>
    </location>
</feature>
<keyword evidence="1" id="KW-0677">Repeat</keyword>
<feature type="region of interest" description="Disordered" evidence="3">
    <location>
        <begin position="226"/>
        <end position="246"/>
    </location>
</feature>
<dbReference type="GO" id="GO:0003682">
    <property type="term" value="F:chromatin binding"/>
    <property type="evidence" value="ECO:0007669"/>
    <property type="project" value="TreeGrafter"/>
</dbReference>
<feature type="compositionally biased region" description="Polar residues" evidence="3">
    <location>
        <begin position="192"/>
        <end position="201"/>
    </location>
</feature>
<feature type="repeat" description="MBT" evidence="2">
    <location>
        <begin position="50"/>
        <end position="141"/>
    </location>
</feature>
<organism evidence="4 5">
    <name type="scientific">Hucho hucho</name>
    <name type="common">huchen</name>
    <dbReference type="NCBI Taxonomy" id="62062"/>
    <lineage>
        <taxon>Eukaryota</taxon>
        <taxon>Metazoa</taxon>
        <taxon>Chordata</taxon>
        <taxon>Craniata</taxon>
        <taxon>Vertebrata</taxon>
        <taxon>Euteleostomi</taxon>
        <taxon>Actinopterygii</taxon>
        <taxon>Neopterygii</taxon>
        <taxon>Teleostei</taxon>
        <taxon>Protacanthopterygii</taxon>
        <taxon>Salmoniformes</taxon>
        <taxon>Salmonidae</taxon>
        <taxon>Salmoninae</taxon>
        <taxon>Hucho</taxon>
    </lineage>
</organism>
<dbReference type="GeneTree" id="ENSGT00940000153840"/>
<dbReference type="GO" id="GO:0042393">
    <property type="term" value="F:histone binding"/>
    <property type="evidence" value="ECO:0007669"/>
    <property type="project" value="TreeGrafter"/>
</dbReference>
<dbReference type="Ensembl" id="ENSHHUT00000083446.1">
    <property type="protein sequence ID" value="ENSHHUP00000080867.1"/>
    <property type="gene ID" value="ENSHHUG00000047060.1"/>
</dbReference>
<feature type="region of interest" description="Disordered" evidence="3">
    <location>
        <begin position="141"/>
        <end position="207"/>
    </location>
</feature>
<protein>
    <submittedName>
        <fullName evidence="4">Uncharacterized protein</fullName>
    </submittedName>
</protein>
<dbReference type="InterPro" id="IPR004092">
    <property type="entry name" value="Mbt"/>
</dbReference>
<feature type="compositionally biased region" description="Basic residues" evidence="3">
    <location>
        <begin position="149"/>
        <end position="168"/>
    </location>
</feature>
<dbReference type="SMART" id="SM00561">
    <property type="entry name" value="MBT"/>
    <property type="match status" value="1"/>
</dbReference>
<evidence type="ECO:0000256" key="3">
    <source>
        <dbReference type="SAM" id="MobiDB-lite"/>
    </source>
</evidence>
<dbReference type="PANTHER" id="PTHR12247">
    <property type="entry name" value="POLYCOMB GROUP PROTEIN"/>
    <property type="match status" value="1"/>
</dbReference>
<accession>A0A4W5QX30</accession>
<proteinExistence type="predicted"/>
<evidence type="ECO:0000256" key="1">
    <source>
        <dbReference type="ARBA" id="ARBA00022737"/>
    </source>
</evidence>
<dbReference type="Proteomes" id="UP000314982">
    <property type="component" value="Unassembled WGS sequence"/>
</dbReference>
<sequence length="246" mass="27353">MVGIDGTHGSGNGSDWFCCNAIFHAILPKRYCQKHNIQLIPPPGYDWKTVTWAKYLEEKGTIAAPDGSSHGFAQNIKLEAVDLMEPRLVCVATMRRCVGLLLLHLDLDGWEPDFDQWVDFQSPDIYPVGFCEVTGYQLQPPIGPDPVASRKKHKPMGKNKKMMVKKKLANLNSKNRPPSGPSQQFEPEAGTPKQSDPTTLIQEIKAEPEEQKIIAVRVEMETPIAPTLPDAQVPPPSLVVVKQSHR</sequence>
<dbReference type="SUPFAM" id="SSF63748">
    <property type="entry name" value="Tudor/PWWP/MBT"/>
    <property type="match status" value="2"/>
</dbReference>
<dbReference type="GO" id="GO:0005634">
    <property type="term" value="C:nucleus"/>
    <property type="evidence" value="ECO:0007669"/>
    <property type="project" value="InterPro"/>
</dbReference>